<organism evidence="2 3">
    <name type="scientific">Phytophthora megakarya</name>
    <dbReference type="NCBI Taxonomy" id="4795"/>
    <lineage>
        <taxon>Eukaryota</taxon>
        <taxon>Sar</taxon>
        <taxon>Stramenopiles</taxon>
        <taxon>Oomycota</taxon>
        <taxon>Peronosporomycetes</taxon>
        <taxon>Peronosporales</taxon>
        <taxon>Peronosporaceae</taxon>
        <taxon>Phytophthora</taxon>
    </lineage>
</organism>
<dbReference type="Proteomes" id="UP000198211">
    <property type="component" value="Unassembled WGS sequence"/>
</dbReference>
<feature type="non-terminal residue" evidence="2">
    <location>
        <position position="1"/>
    </location>
</feature>
<accession>A0A225VAJ2</accession>
<evidence type="ECO:0000313" key="2">
    <source>
        <dbReference type="EMBL" id="OWZ02521.1"/>
    </source>
</evidence>
<proteinExistence type="predicted"/>
<keyword evidence="3" id="KW-1185">Reference proteome</keyword>
<dbReference type="EMBL" id="NBNE01006111">
    <property type="protein sequence ID" value="OWZ02521.1"/>
    <property type="molecule type" value="Genomic_DNA"/>
</dbReference>
<reference evidence="3" key="1">
    <citation type="submission" date="2017-03" db="EMBL/GenBank/DDBJ databases">
        <title>Phytopthora megakarya and P. palmivora, two closely related causual agents of cacao black pod achieved similar genome size and gene model numbers by different mechanisms.</title>
        <authorList>
            <person name="Ali S."/>
            <person name="Shao J."/>
            <person name="Larry D.J."/>
            <person name="Kronmiller B."/>
            <person name="Shen D."/>
            <person name="Strem M.D."/>
            <person name="Melnick R.L."/>
            <person name="Guiltinan M.J."/>
            <person name="Tyler B.M."/>
            <person name="Meinhardt L.W."/>
            <person name="Bailey B.A."/>
        </authorList>
    </citation>
    <scope>NUCLEOTIDE SEQUENCE [LARGE SCALE GENOMIC DNA]</scope>
    <source>
        <strain evidence="3">zdho120</strain>
    </source>
</reference>
<comment type="caution">
    <text evidence="2">The sequence shown here is derived from an EMBL/GenBank/DDBJ whole genome shotgun (WGS) entry which is preliminary data.</text>
</comment>
<protein>
    <submittedName>
        <fullName evidence="2">Uncharacterized protein</fullName>
    </submittedName>
</protein>
<name>A0A225VAJ2_9STRA</name>
<evidence type="ECO:0000313" key="3">
    <source>
        <dbReference type="Proteomes" id="UP000198211"/>
    </source>
</evidence>
<gene>
    <name evidence="2" type="ORF">PHMEG_00025901</name>
</gene>
<evidence type="ECO:0000256" key="1">
    <source>
        <dbReference type="SAM" id="MobiDB-lite"/>
    </source>
</evidence>
<sequence length="175" mass="18913">MSLLVPADDKNVSAHLNEEATGRDHEQAQRYVATVRRASKVRATENSHPSVDAAAITKNSDLCVDGVAVNEEGERPMGDVDQAEEGGISAQDVTLGNNETSTDTVALEIEMELTDAMVGDIGSFAKWYARLLNSIGHNAFADSDRWTMHCVNLQIDGDNEVGLIPHPAKNVHECN</sequence>
<feature type="compositionally biased region" description="Basic and acidic residues" evidence="1">
    <location>
        <begin position="7"/>
        <end position="26"/>
    </location>
</feature>
<dbReference type="AlphaFoldDB" id="A0A225VAJ2"/>
<feature type="region of interest" description="Disordered" evidence="1">
    <location>
        <begin position="1"/>
        <end position="26"/>
    </location>
</feature>